<dbReference type="EMBL" id="VTPC01090711">
    <property type="protein sequence ID" value="KAF2881663.1"/>
    <property type="molecule type" value="Genomic_DNA"/>
</dbReference>
<evidence type="ECO:0000256" key="1">
    <source>
        <dbReference type="SAM" id="MobiDB-lite"/>
    </source>
</evidence>
<organism evidence="3 4">
    <name type="scientific">Ignelater luminosus</name>
    <name type="common">Cucubano</name>
    <name type="synonym">Pyrophorus luminosus</name>
    <dbReference type="NCBI Taxonomy" id="2038154"/>
    <lineage>
        <taxon>Eukaryota</taxon>
        <taxon>Metazoa</taxon>
        <taxon>Ecdysozoa</taxon>
        <taxon>Arthropoda</taxon>
        <taxon>Hexapoda</taxon>
        <taxon>Insecta</taxon>
        <taxon>Pterygota</taxon>
        <taxon>Neoptera</taxon>
        <taxon>Endopterygota</taxon>
        <taxon>Coleoptera</taxon>
        <taxon>Polyphaga</taxon>
        <taxon>Elateriformia</taxon>
        <taxon>Elateroidea</taxon>
        <taxon>Elateridae</taxon>
        <taxon>Agrypninae</taxon>
        <taxon>Pyrophorini</taxon>
        <taxon>Ignelater</taxon>
    </lineage>
</organism>
<dbReference type="OrthoDB" id="6731866at2759"/>
<sequence>EEHDMGEEEIAIAFREALNVQPGSADSTQQKTDSSTSTAVEPTFLQINTDLDLPFTSTIFRLEELQDEKSKILAAKMNLALFKKTSKPQAPKKTRLQNDDYDDFSDSDGHESSDDMNLLSAEESEVDKANGVDNLAPNDFVLVAYAAQLSKGCPLTCNDLETTSALLTPLGTQRIVATRLPEGTHIRCGSNTLPVSLPQNIGALKITLPCNCSIYSKNHQPIFANTLCVQDTTPINIKQILPAVWTKYPELQIPVWGEPTPRFDNLKAILNTEWSEENLQQTKSNILSYLIPLIIILNILITLLIIYLCQRFNPVAPTTMTIPCPNHDNPLYNPTTPTRTASTSLPSPPPILPRPRREYPLPVPSQEVTYTEVIDEPRTIFAPLEPESYYVSPNPVTHPVPLCLEMDTYEAVPRPVEDSNGYTPMHAPQHSPH</sequence>
<dbReference type="AlphaFoldDB" id="A0A8K0C6Y4"/>
<keyword evidence="4" id="KW-1185">Reference proteome</keyword>
<feature type="non-terminal residue" evidence="3">
    <location>
        <position position="1"/>
    </location>
</feature>
<keyword evidence="2" id="KW-0472">Membrane</keyword>
<name>A0A8K0C6Y4_IGNLU</name>
<proteinExistence type="predicted"/>
<accession>A0A8K0C6Y4</accession>
<feature type="region of interest" description="Disordered" evidence="1">
    <location>
        <begin position="16"/>
        <end position="41"/>
    </location>
</feature>
<feature type="region of interest" description="Disordered" evidence="1">
    <location>
        <begin position="86"/>
        <end position="116"/>
    </location>
</feature>
<dbReference type="Proteomes" id="UP000801492">
    <property type="component" value="Unassembled WGS sequence"/>
</dbReference>
<feature type="compositionally biased region" description="Basic residues" evidence="1">
    <location>
        <begin position="86"/>
        <end position="95"/>
    </location>
</feature>
<evidence type="ECO:0000313" key="4">
    <source>
        <dbReference type="Proteomes" id="UP000801492"/>
    </source>
</evidence>
<keyword evidence="2" id="KW-0812">Transmembrane</keyword>
<keyword evidence="2" id="KW-1133">Transmembrane helix</keyword>
<comment type="caution">
    <text evidence="3">The sequence shown here is derived from an EMBL/GenBank/DDBJ whole genome shotgun (WGS) entry which is preliminary data.</text>
</comment>
<feature type="compositionally biased region" description="Low complexity" evidence="1">
    <location>
        <begin position="24"/>
        <end position="39"/>
    </location>
</feature>
<gene>
    <name evidence="3" type="ORF">ILUMI_24520</name>
</gene>
<protein>
    <submittedName>
        <fullName evidence="3">Uncharacterized protein</fullName>
    </submittedName>
</protein>
<feature type="compositionally biased region" description="Low complexity" evidence="1">
    <location>
        <begin position="335"/>
        <end position="345"/>
    </location>
</feature>
<feature type="transmembrane region" description="Helical" evidence="2">
    <location>
        <begin position="286"/>
        <end position="309"/>
    </location>
</feature>
<evidence type="ECO:0000313" key="3">
    <source>
        <dbReference type="EMBL" id="KAF2881663.1"/>
    </source>
</evidence>
<evidence type="ECO:0000256" key="2">
    <source>
        <dbReference type="SAM" id="Phobius"/>
    </source>
</evidence>
<feature type="region of interest" description="Disordered" evidence="1">
    <location>
        <begin position="335"/>
        <end position="358"/>
    </location>
</feature>
<reference evidence="3" key="1">
    <citation type="submission" date="2019-08" db="EMBL/GenBank/DDBJ databases">
        <title>The genome of the North American firefly Photinus pyralis.</title>
        <authorList>
            <consortium name="Photinus pyralis genome working group"/>
            <person name="Fallon T.R."/>
            <person name="Sander Lower S.E."/>
            <person name="Weng J.-K."/>
        </authorList>
    </citation>
    <scope>NUCLEOTIDE SEQUENCE</scope>
    <source>
        <strain evidence="3">TRF0915ILg1</strain>
        <tissue evidence="3">Whole body</tissue>
    </source>
</reference>